<feature type="domain" description="RNA polymerase sigma-70 region 2" evidence="6">
    <location>
        <begin position="18"/>
        <end position="78"/>
    </location>
</feature>
<evidence type="ECO:0000313" key="8">
    <source>
        <dbReference type="EMBL" id="TDC24582.1"/>
    </source>
</evidence>
<dbReference type="NCBIfam" id="TIGR02937">
    <property type="entry name" value="sigma70-ECF"/>
    <property type="match status" value="1"/>
</dbReference>
<dbReference type="Gene3D" id="1.10.1740.10">
    <property type="match status" value="1"/>
</dbReference>
<dbReference type="GO" id="GO:0006352">
    <property type="term" value="P:DNA-templated transcription initiation"/>
    <property type="evidence" value="ECO:0007669"/>
    <property type="project" value="InterPro"/>
</dbReference>
<dbReference type="Pfam" id="PF08281">
    <property type="entry name" value="Sigma70_r4_2"/>
    <property type="match status" value="1"/>
</dbReference>
<evidence type="ECO:0000256" key="4">
    <source>
        <dbReference type="ARBA" id="ARBA00023125"/>
    </source>
</evidence>
<dbReference type="OrthoDB" id="3692620at2"/>
<accession>A0A4R4PQQ1</accession>
<evidence type="ECO:0000313" key="9">
    <source>
        <dbReference type="Proteomes" id="UP000295075"/>
    </source>
</evidence>
<dbReference type="InterPro" id="IPR013249">
    <property type="entry name" value="RNA_pol_sigma70_r4_t2"/>
</dbReference>
<comment type="caution">
    <text evidence="8">The sequence shown here is derived from an EMBL/GenBank/DDBJ whole genome shotgun (WGS) entry which is preliminary data.</text>
</comment>
<dbReference type="AlphaFoldDB" id="A0A4R4PQQ1"/>
<dbReference type="InterPro" id="IPR014284">
    <property type="entry name" value="RNA_pol_sigma-70_dom"/>
</dbReference>
<evidence type="ECO:0000259" key="7">
    <source>
        <dbReference type="Pfam" id="PF08281"/>
    </source>
</evidence>
<organism evidence="8 9">
    <name type="scientific">Kribbella albertanoniae</name>
    <dbReference type="NCBI Taxonomy" id="1266829"/>
    <lineage>
        <taxon>Bacteria</taxon>
        <taxon>Bacillati</taxon>
        <taxon>Actinomycetota</taxon>
        <taxon>Actinomycetes</taxon>
        <taxon>Propionibacteriales</taxon>
        <taxon>Kribbellaceae</taxon>
        <taxon>Kribbella</taxon>
    </lineage>
</organism>
<dbReference type="EMBL" id="SMKA01000138">
    <property type="protein sequence ID" value="TDC24582.1"/>
    <property type="molecule type" value="Genomic_DNA"/>
</dbReference>
<comment type="similarity">
    <text evidence="1">Belongs to the sigma-70 factor family. ECF subfamily.</text>
</comment>
<dbReference type="CDD" id="cd06171">
    <property type="entry name" value="Sigma70_r4"/>
    <property type="match status" value="1"/>
</dbReference>
<proteinExistence type="inferred from homology"/>
<keyword evidence="3" id="KW-0731">Sigma factor</keyword>
<feature type="domain" description="RNA polymerase sigma factor 70 region 4 type 2" evidence="7">
    <location>
        <begin position="105"/>
        <end position="157"/>
    </location>
</feature>
<keyword evidence="4" id="KW-0238">DNA-binding</keyword>
<dbReference type="NCBIfam" id="TIGR02983">
    <property type="entry name" value="SigE-fam_strep"/>
    <property type="match status" value="1"/>
</dbReference>
<evidence type="ECO:0000256" key="3">
    <source>
        <dbReference type="ARBA" id="ARBA00023082"/>
    </source>
</evidence>
<evidence type="ECO:0000256" key="5">
    <source>
        <dbReference type="ARBA" id="ARBA00023163"/>
    </source>
</evidence>
<dbReference type="InterPro" id="IPR039425">
    <property type="entry name" value="RNA_pol_sigma-70-like"/>
</dbReference>
<keyword evidence="2" id="KW-0805">Transcription regulation</keyword>
<dbReference type="InterPro" id="IPR013324">
    <property type="entry name" value="RNA_pol_sigma_r3/r4-like"/>
</dbReference>
<reference evidence="8 9" key="1">
    <citation type="submission" date="2019-03" db="EMBL/GenBank/DDBJ databases">
        <title>Draft genome sequences of novel Actinobacteria.</title>
        <authorList>
            <person name="Sahin N."/>
            <person name="Ay H."/>
            <person name="Saygin H."/>
        </authorList>
    </citation>
    <scope>NUCLEOTIDE SEQUENCE [LARGE SCALE GENOMIC DNA]</scope>
    <source>
        <strain evidence="8 9">JCM 30547</strain>
    </source>
</reference>
<sequence length="171" mass="19052">MVDRDQEYVEFVAAASASLRRTAFLVCGDWHRADDVVQDALCKLYRSWAKIDRAGNPLAYARRTVVNAALDSGRRPWRREVPTADLPTDRVPSYDDPAAGHADRDEVLAVLATLPPRQRACVVLRYYEDLSIEQTAQILGCSEGTVKSQAARGLETLRTAIDQVRRIGRPA</sequence>
<keyword evidence="9" id="KW-1185">Reference proteome</keyword>
<dbReference type="InterPro" id="IPR036388">
    <property type="entry name" value="WH-like_DNA-bd_sf"/>
</dbReference>
<evidence type="ECO:0000256" key="1">
    <source>
        <dbReference type="ARBA" id="ARBA00010641"/>
    </source>
</evidence>
<keyword evidence="5" id="KW-0804">Transcription</keyword>
<dbReference type="InterPro" id="IPR013325">
    <property type="entry name" value="RNA_pol_sigma_r2"/>
</dbReference>
<dbReference type="SUPFAM" id="SSF88946">
    <property type="entry name" value="Sigma2 domain of RNA polymerase sigma factors"/>
    <property type="match status" value="1"/>
</dbReference>
<dbReference type="RefSeq" id="WP_132410874.1">
    <property type="nucleotide sequence ID" value="NZ_SMKA01000138.1"/>
</dbReference>
<dbReference type="GO" id="GO:0016987">
    <property type="term" value="F:sigma factor activity"/>
    <property type="evidence" value="ECO:0007669"/>
    <property type="project" value="UniProtKB-KW"/>
</dbReference>
<dbReference type="InterPro" id="IPR007627">
    <property type="entry name" value="RNA_pol_sigma70_r2"/>
</dbReference>
<evidence type="ECO:0000256" key="2">
    <source>
        <dbReference type="ARBA" id="ARBA00023015"/>
    </source>
</evidence>
<dbReference type="PANTHER" id="PTHR43133">
    <property type="entry name" value="RNA POLYMERASE ECF-TYPE SIGMA FACTO"/>
    <property type="match status" value="1"/>
</dbReference>
<dbReference type="Pfam" id="PF04542">
    <property type="entry name" value="Sigma70_r2"/>
    <property type="match status" value="1"/>
</dbReference>
<dbReference type="Gene3D" id="1.10.10.10">
    <property type="entry name" value="Winged helix-like DNA-binding domain superfamily/Winged helix DNA-binding domain"/>
    <property type="match status" value="1"/>
</dbReference>
<name>A0A4R4PQQ1_9ACTN</name>
<dbReference type="Proteomes" id="UP000295075">
    <property type="component" value="Unassembled WGS sequence"/>
</dbReference>
<dbReference type="SUPFAM" id="SSF88659">
    <property type="entry name" value="Sigma3 and sigma4 domains of RNA polymerase sigma factors"/>
    <property type="match status" value="1"/>
</dbReference>
<evidence type="ECO:0000259" key="6">
    <source>
        <dbReference type="Pfam" id="PF04542"/>
    </source>
</evidence>
<dbReference type="PANTHER" id="PTHR43133:SF50">
    <property type="entry name" value="ECF RNA POLYMERASE SIGMA FACTOR SIGM"/>
    <property type="match status" value="1"/>
</dbReference>
<dbReference type="GO" id="GO:0003677">
    <property type="term" value="F:DNA binding"/>
    <property type="evidence" value="ECO:0007669"/>
    <property type="project" value="UniProtKB-KW"/>
</dbReference>
<dbReference type="InterPro" id="IPR014325">
    <property type="entry name" value="RNA_pol_sigma-E_actinobac"/>
</dbReference>
<gene>
    <name evidence="8" type="ORF">E1261_25935</name>
</gene>
<protein>
    <submittedName>
        <fullName evidence="8">SigE family RNA polymerase sigma factor</fullName>
    </submittedName>
</protein>